<sequence length="259" mass="29036">MARTTISNAEFIARRSSKKSKKAEASGSLATTFLGSKVRLDEEVSFHLGPRVKDMLKDVFEEEALRMVGELSLRLSAICTKFPRANQSRIDSLEKKLAVAKVELQEVKASASDLKTQFDWLNVMKAEHAKCASLLKVVDDRAKEEQLKTKEAADELRKLQRRFDDLSLEHLAAVGSAADWQKKAKEYQAELRIVDEQVFAQYETGFQNVVDQATYFYRCSPDQFDVHLGVVEGKLERVYEALDETTIPASTSAPPAADS</sequence>
<name>A0A4D6N1I1_VIGUN</name>
<keyword evidence="1" id="KW-0175">Coiled coil</keyword>
<proteinExistence type="predicted"/>
<keyword evidence="3" id="KW-1185">Reference proteome</keyword>
<evidence type="ECO:0000313" key="3">
    <source>
        <dbReference type="Proteomes" id="UP000501690"/>
    </source>
</evidence>
<feature type="coiled-coil region" evidence="1">
    <location>
        <begin position="90"/>
        <end position="117"/>
    </location>
</feature>
<accession>A0A4D6N1I1</accession>
<dbReference type="AlphaFoldDB" id="A0A4D6N1I1"/>
<dbReference type="Proteomes" id="UP000501690">
    <property type="component" value="Linkage Group LG9"/>
</dbReference>
<organism evidence="2 3">
    <name type="scientific">Vigna unguiculata</name>
    <name type="common">Cowpea</name>
    <dbReference type="NCBI Taxonomy" id="3917"/>
    <lineage>
        <taxon>Eukaryota</taxon>
        <taxon>Viridiplantae</taxon>
        <taxon>Streptophyta</taxon>
        <taxon>Embryophyta</taxon>
        <taxon>Tracheophyta</taxon>
        <taxon>Spermatophyta</taxon>
        <taxon>Magnoliopsida</taxon>
        <taxon>eudicotyledons</taxon>
        <taxon>Gunneridae</taxon>
        <taxon>Pentapetalae</taxon>
        <taxon>rosids</taxon>
        <taxon>fabids</taxon>
        <taxon>Fabales</taxon>
        <taxon>Fabaceae</taxon>
        <taxon>Papilionoideae</taxon>
        <taxon>50 kb inversion clade</taxon>
        <taxon>NPAAA clade</taxon>
        <taxon>indigoferoid/millettioid clade</taxon>
        <taxon>Phaseoleae</taxon>
        <taxon>Vigna</taxon>
    </lineage>
</organism>
<evidence type="ECO:0000313" key="2">
    <source>
        <dbReference type="EMBL" id="QCE07128.1"/>
    </source>
</evidence>
<reference evidence="2 3" key="1">
    <citation type="submission" date="2019-04" db="EMBL/GenBank/DDBJ databases">
        <title>An improved genome assembly and genetic linkage map for asparagus bean, Vigna unguiculata ssp. sesquipedialis.</title>
        <authorList>
            <person name="Xia Q."/>
            <person name="Zhang R."/>
            <person name="Dong Y."/>
        </authorList>
    </citation>
    <scope>NUCLEOTIDE SEQUENCE [LARGE SCALE GENOMIC DNA]</scope>
    <source>
        <tissue evidence="2">Leaf</tissue>
    </source>
</reference>
<dbReference type="EMBL" id="CP039353">
    <property type="protein sequence ID" value="QCE07128.1"/>
    <property type="molecule type" value="Genomic_DNA"/>
</dbReference>
<protein>
    <submittedName>
        <fullName evidence="2">Uncharacterized protein</fullName>
    </submittedName>
</protein>
<feature type="coiled-coil region" evidence="1">
    <location>
        <begin position="142"/>
        <end position="197"/>
    </location>
</feature>
<gene>
    <name evidence="2" type="ORF">DEO72_LG9g2144</name>
</gene>
<evidence type="ECO:0000256" key="1">
    <source>
        <dbReference type="SAM" id="Coils"/>
    </source>
</evidence>